<name>A0A7L1NZY6_RHICY</name>
<evidence type="ECO:0000313" key="5">
    <source>
        <dbReference type="EMBL" id="NXO05163.1"/>
    </source>
</evidence>
<dbReference type="SMART" id="SM00408">
    <property type="entry name" value="IGc2"/>
    <property type="match status" value="6"/>
</dbReference>
<gene>
    <name evidence="5" type="primary">Igsf10_2</name>
    <name evidence="5" type="ORF">RHICYA_R16011</name>
</gene>
<evidence type="ECO:0000256" key="3">
    <source>
        <dbReference type="ARBA" id="ARBA00023319"/>
    </source>
</evidence>
<dbReference type="GO" id="GO:0007156">
    <property type="term" value="P:homophilic cell adhesion via plasma membrane adhesion molecules"/>
    <property type="evidence" value="ECO:0007669"/>
    <property type="project" value="TreeGrafter"/>
</dbReference>
<feature type="domain" description="Ig-like" evidence="4">
    <location>
        <begin position="49"/>
        <end position="147"/>
    </location>
</feature>
<dbReference type="AlphaFoldDB" id="A0A7L1NZY6"/>
<dbReference type="FunFam" id="2.60.40.10:FF:000621">
    <property type="entry name" value="Immunoglobulin superfamily member 10"/>
    <property type="match status" value="1"/>
</dbReference>
<dbReference type="FunFam" id="2.60.40.10:FF:000537">
    <property type="entry name" value="immunoglobulin superfamily member 10"/>
    <property type="match status" value="1"/>
</dbReference>
<sequence length="635" mass="69461">MGNQIHVYPNGSLVIETVTEKDAGDYLCVARNKIGDDVILMKVGVTMKPAKIYQKLHFKKLVPYGKDFQVDCKASGLPTPEISWSLPDGTMINNAMLADDSGHRSRRYVLFDNGTLYINKVGVAEGGDYTCYAQNTLGRDEMKVRITVVMTAPQIRHGYKTYVKVTAGDTALLDCDAVGEPKPKIFWLLPSSDTISSSTARHFLHANGSLSISQVKLLDAGEYVCVARNPGGDDTKLHKLEVIAKPPVINGLYGNKTVMKVTAVRHSRKHIDCRAEGTPPPQVMWVMPDNIFLTAPYYGSRIAVHKNGTLEIRNIRPSDAADFICVARNDGGESVLVVQLEVSEMLRRPMFKNPFNEKIIASPGKSITLNCSVEGNPPPDISWMLPNGTWFSSSTKTSEFLAGSSGTLTIHSPDRDKAGRYRCAARNQVGYIEKLLIVELAKKPNILTRPTGPVKGVSGESLSLHCLSDGSPKPSTAWTLPSGYMLDRPQIKGRYILLENGTLVIREATVHDRGDYMCRVHNNAGDSSLTVPVVVMAYPPRITNRPSQSVHAMPGVPVQLYCSALGIPTPEITWELPNHSVLSAGHHSQGAGSERFHPPGTLLIPDPQLSHSGMYKCTAKNHLGSDFTVTYIHVL</sequence>
<dbReference type="SUPFAM" id="SSF48726">
    <property type="entry name" value="Immunoglobulin"/>
    <property type="match status" value="7"/>
</dbReference>
<dbReference type="GO" id="GO:0030424">
    <property type="term" value="C:axon"/>
    <property type="evidence" value="ECO:0007669"/>
    <property type="project" value="TreeGrafter"/>
</dbReference>
<dbReference type="Gene3D" id="2.60.40.10">
    <property type="entry name" value="Immunoglobulins"/>
    <property type="match status" value="7"/>
</dbReference>
<dbReference type="InterPro" id="IPR007110">
    <property type="entry name" value="Ig-like_dom"/>
</dbReference>
<feature type="non-terminal residue" evidence="5">
    <location>
        <position position="635"/>
    </location>
</feature>
<dbReference type="Pfam" id="PF13927">
    <property type="entry name" value="Ig_3"/>
    <property type="match status" value="3"/>
</dbReference>
<comment type="caution">
    <text evidence="5">The sequence shown here is derived from an EMBL/GenBank/DDBJ whole genome shotgun (WGS) entry which is preliminary data.</text>
</comment>
<dbReference type="InterPro" id="IPR013098">
    <property type="entry name" value="Ig_I-set"/>
</dbReference>
<dbReference type="PANTHER" id="PTHR45080:SF8">
    <property type="entry name" value="IG-LIKE DOMAIN-CONTAINING PROTEIN"/>
    <property type="match status" value="1"/>
</dbReference>
<dbReference type="Proteomes" id="UP000565785">
    <property type="component" value="Unassembled WGS sequence"/>
</dbReference>
<protein>
    <submittedName>
        <fullName evidence="5">IGS10 protein</fullName>
    </submittedName>
</protein>
<evidence type="ECO:0000259" key="4">
    <source>
        <dbReference type="PROSITE" id="PS50835"/>
    </source>
</evidence>
<feature type="domain" description="Ig-like" evidence="4">
    <location>
        <begin position="153"/>
        <end position="243"/>
    </location>
</feature>
<feature type="non-terminal residue" evidence="5">
    <location>
        <position position="1"/>
    </location>
</feature>
<dbReference type="GO" id="GO:0043025">
    <property type="term" value="C:neuronal cell body"/>
    <property type="evidence" value="ECO:0007669"/>
    <property type="project" value="TreeGrafter"/>
</dbReference>
<keyword evidence="2" id="KW-1015">Disulfide bond</keyword>
<accession>A0A7L1NZY6</accession>
<dbReference type="PROSITE" id="PS50835">
    <property type="entry name" value="IG_LIKE"/>
    <property type="match status" value="6"/>
</dbReference>
<dbReference type="OrthoDB" id="10062932at2759"/>
<dbReference type="GO" id="GO:0008046">
    <property type="term" value="F:axon guidance receptor activity"/>
    <property type="evidence" value="ECO:0007669"/>
    <property type="project" value="TreeGrafter"/>
</dbReference>
<dbReference type="InterPro" id="IPR013783">
    <property type="entry name" value="Ig-like_fold"/>
</dbReference>
<reference evidence="5 6" key="1">
    <citation type="submission" date="2019-09" db="EMBL/GenBank/DDBJ databases">
        <title>Bird 10,000 Genomes (B10K) Project - Family phase.</title>
        <authorList>
            <person name="Zhang G."/>
        </authorList>
    </citation>
    <scope>NUCLEOTIDE SEQUENCE [LARGE SCALE GENOMIC DNA]</scope>
    <source>
        <strain evidence="5">B10K-DU-002-35</strain>
        <tissue evidence="5">Muscle</tissue>
    </source>
</reference>
<dbReference type="Pfam" id="PF07679">
    <property type="entry name" value="I-set"/>
    <property type="match status" value="3"/>
</dbReference>
<dbReference type="PRINTS" id="PR01832">
    <property type="entry name" value="VEGFRECEPTOR"/>
</dbReference>
<dbReference type="FunFam" id="2.60.40.10:FF:000032">
    <property type="entry name" value="palladin isoform X1"/>
    <property type="match status" value="1"/>
</dbReference>
<dbReference type="FunFam" id="2.60.40.10:FF:001188">
    <property type="entry name" value="Immunoglobulin superfamily member 10"/>
    <property type="match status" value="1"/>
</dbReference>
<evidence type="ECO:0000256" key="1">
    <source>
        <dbReference type="ARBA" id="ARBA00022729"/>
    </source>
</evidence>
<dbReference type="GO" id="GO:0005886">
    <property type="term" value="C:plasma membrane"/>
    <property type="evidence" value="ECO:0007669"/>
    <property type="project" value="TreeGrafter"/>
</dbReference>
<dbReference type="PANTHER" id="PTHR45080">
    <property type="entry name" value="CONTACTIN 5"/>
    <property type="match status" value="1"/>
</dbReference>
<evidence type="ECO:0000313" key="6">
    <source>
        <dbReference type="Proteomes" id="UP000565785"/>
    </source>
</evidence>
<organism evidence="5 6">
    <name type="scientific">Rhinopomastus cyanomelas</name>
    <name type="common">Common scimitarbill</name>
    <dbReference type="NCBI Taxonomy" id="113115"/>
    <lineage>
        <taxon>Eukaryota</taxon>
        <taxon>Metazoa</taxon>
        <taxon>Chordata</taxon>
        <taxon>Craniata</taxon>
        <taxon>Vertebrata</taxon>
        <taxon>Euteleostomi</taxon>
        <taxon>Archelosauria</taxon>
        <taxon>Archosauria</taxon>
        <taxon>Dinosauria</taxon>
        <taxon>Saurischia</taxon>
        <taxon>Theropoda</taxon>
        <taxon>Coelurosauria</taxon>
        <taxon>Aves</taxon>
        <taxon>Neognathae</taxon>
        <taxon>Neoaves</taxon>
        <taxon>Telluraves</taxon>
        <taxon>Coraciimorphae</taxon>
        <taxon>Bucerotiformes</taxon>
        <taxon>Rhinopomastidae</taxon>
        <taxon>Rhinopomastus</taxon>
    </lineage>
</organism>
<dbReference type="EMBL" id="VXBP01010620">
    <property type="protein sequence ID" value="NXO05163.1"/>
    <property type="molecule type" value="Genomic_DNA"/>
</dbReference>
<dbReference type="InterPro" id="IPR050958">
    <property type="entry name" value="Cell_Adh-Cytoskel_Orgn"/>
</dbReference>
<dbReference type="SMART" id="SM00409">
    <property type="entry name" value="IG"/>
    <property type="match status" value="6"/>
</dbReference>
<dbReference type="CDD" id="cd00096">
    <property type="entry name" value="Ig"/>
    <property type="match status" value="3"/>
</dbReference>
<evidence type="ECO:0000256" key="2">
    <source>
        <dbReference type="ARBA" id="ARBA00023157"/>
    </source>
</evidence>
<keyword evidence="3" id="KW-0393">Immunoglobulin domain</keyword>
<proteinExistence type="predicted"/>
<keyword evidence="6" id="KW-1185">Reference proteome</keyword>
<keyword evidence="1" id="KW-0732">Signal</keyword>
<feature type="domain" description="Ig-like" evidence="4">
    <location>
        <begin position="444"/>
        <end position="534"/>
    </location>
</feature>
<dbReference type="GO" id="GO:0050808">
    <property type="term" value="P:synapse organization"/>
    <property type="evidence" value="ECO:0007669"/>
    <property type="project" value="TreeGrafter"/>
</dbReference>
<feature type="domain" description="Ig-like" evidence="4">
    <location>
        <begin position="246"/>
        <end position="343"/>
    </location>
</feature>
<dbReference type="InterPro" id="IPR003599">
    <property type="entry name" value="Ig_sub"/>
</dbReference>
<dbReference type="InterPro" id="IPR003598">
    <property type="entry name" value="Ig_sub2"/>
</dbReference>
<dbReference type="InterPro" id="IPR036179">
    <property type="entry name" value="Ig-like_dom_sf"/>
</dbReference>
<feature type="domain" description="Ig-like" evidence="4">
    <location>
        <begin position="540"/>
        <end position="630"/>
    </location>
</feature>
<dbReference type="FunFam" id="2.60.40.10:FF:001377">
    <property type="entry name" value="Matrix remodeling associated 5"/>
    <property type="match status" value="1"/>
</dbReference>
<feature type="domain" description="Ig-like" evidence="4">
    <location>
        <begin position="349"/>
        <end position="427"/>
    </location>
</feature>